<dbReference type="GO" id="GO:0040037">
    <property type="term" value="P:negative regulation of fibroblast growth factor receptor signaling pathway"/>
    <property type="evidence" value="ECO:0007669"/>
    <property type="project" value="TreeGrafter"/>
</dbReference>
<reference evidence="3 4" key="1">
    <citation type="submission" date="2021-06" db="EMBL/GenBank/DDBJ databases">
        <title>Caerostris extrusa draft genome.</title>
        <authorList>
            <person name="Kono N."/>
            <person name="Arakawa K."/>
        </authorList>
    </citation>
    <scope>NUCLEOTIDE SEQUENCE [LARGE SCALE GENOMIC DNA]</scope>
</reference>
<dbReference type="EMBL" id="BPLR01013685">
    <property type="protein sequence ID" value="GIY62957.1"/>
    <property type="molecule type" value="Genomic_DNA"/>
</dbReference>
<comment type="caution">
    <text evidence="3">The sequence shown here is derived from an EMBL/GenBank/DDBJ whole genome shotgun (WGS) entry which is preliminary data.</text>
</comment>
<feature type="region of interest" description="Disordered" evidence="2">
    <location>
        <begin position="58"/>
        <end position="89"/>
    </location>
</feature>
<dbReference type="PROSITE" id="PS51227">
    <property type="entry name" value="SPR"/>
    <property type="match status" value="1"/>
</dbReference>
<dbReference type="InterPro" id="IPR007875">
    <property type="entry name" value="Sprouty"/>
</dbReference>
<accession>A0AAV4UYG5</accession>
<evidence type="ECO:0000313" key="4">
    <source>
        <dbReference type="Proteomes" id="UP001054945"/>
    </source>
</evidence>
<evidence type="ECO:0000256" key="1">
    <source>
        <dbReference type="ARBA" id="ARBA00010964"/>
    </source>
</evidence>
<protein>
    <submittedName>
        <fullName evidence="3">Protein sprouty</fullName>
    </submittedName>
</protein>
<dbReference type="PANTHER" id="PTHR12365:SF7">
    <property type="entry name" value="PROTEIN SPROUTY"/>
    <property type="match status" value="1"/>
</dbReference>
<dbReference type="PANTHER" id="PTHR12365">
    <property type="entry name" value="SPROUTY"/>
    <property type="match status" value="1"/>
</dbReference>
<dbReference type="Pfam" id="PF05210">
    <property type="entry name" value="Sprouty"/>
    <property type="match status" value="1"/>
</dbReference>
<dbReference type="Proteomes" id="UP001054945">
    <property type="component" value="Unassembled WGS sequence"/>
</dbReference>
<evidence type="ECO:0000313" key="3">
    <source>
        <dbReference type="EMBL" id="GIY62957.1"/>
    </source>
</evidence>
<comment type="similarity">
    <text evidence="1">Belongs to the sprouty family.</text>
</comment>
<sequence>MAVNLTILWPGQRDFITLAQPRPGTARRLNEYIETPLRPELPAPAVTAKARLKDENELCRGRPPKTRPPITAQPTVKKDNSAVSDGTAEATDHNDSIICRQCRRCKCEACRNPRRLPSKWICNNKCLCSAPNVVDYCSCMCCVRGLFYHWAKDYEMDTDVSCADQPCSCSPHKRLIRWGCLGLLALPLPCLCCYWPLRGCLKACEGCYSEVHEPWVPLRLLLIELNRRPRKGSWTPIRTVDSYNFQQLRTKEFCLANDRCRSVKCAFVRASDSKSVLESASAHLDEWGSVSQHSNVFLLNAKSHCF</sequence>
<dbReference type="GO" id="GO:0046580">
    <property type="term" value="P:negative regulation of Ras protein signal transduction"/>
    <property type="evidence" value="ECO:0007669"/>
    <property type="project" value="TreeGrafter"/>
</dbReference>
<name>A0AAV4UYG5_CAEEX</name>
<keyword evidence="4" id="KW-1185">Reference proteome</keyword>
<organism evidence="3 4">
    <name type="scientific">Caerostris extrusa</name>
    <name type="common">Bark spider</name>
    <name type="synonym">Caerostris bankana</name>
    <dbReference type="NCBI Taxonomy" id="172846"/>
    <lineage>
        <taxon>Eukaryota</taxon>
        <taxon>Metazoa</taxon>
        <taxon>Ecdysozoa</taxon>
        <taxon>Arthropoda</taxon>
        <taxon>Chelicerata</taxon>
        <taxon>Arachnida</taxon>
        <taxon>Araneae</taxon>
        <taxon>Araneomorphae</taxon>
        <taxon>Entelegynae</taxon>
        <taxon>Araneoidea</taxon>
        <taxon>Araneidae</taxon>
        <taxon>Caerostris</taxon>
    </lineage>
</organism>
<dbReference type="GO" id="GO:0048513">
    <property type="term" value="P:animal organ development"/>
    <property type="evidence" value="ECO:0007669"/>
    <property type="project" value="TreeGrafter"/>
</dbReference>
<dbReference type="GO" id="GO:0005829">
    <property type="term" value="C:cytosol"/>
    <property type="evidence" value="ECO:0007669"/>
    <property type="project" value="TreeGrafter"/>
</dbReference>
<gene>
    <name evidence="3" type="primary">sty</name>
    <name evidence="3" type="ORF">CEXT_456461</name>
</gene>
<dbReference type="GO" id="GO:0016020">
    <property type="term" value="C:membrane"/>
    <property type="evidence" value="ECO:0007669"/>
    <property type="project" value="InterPro"/>
</dbReference>
<dbReference type="InterPro" id="IPR051192">
    <property type="entry name" value="Sprouty_domain"/>
</dbReference>
<evidence type="ECO:0000256" key="2">
    <source>
        <dbReference type="SAM" id="MobiDB-lite"/>
    </source>
</evidence>
<proteinExistence type="inferred from homology"/>
<dbReference type="AlphaFoldDB" id="A0AAV4UYG5"/>